<dbReference type="AlphaFoldDB" id="A0A934KM65"/>
<proteinExistence type="predicted"/>
<dbReference type="Proteomes" id="UP000614410">
    <property type="component" value="Unassembled WGS sequence"/>
</dbReference>
<gene>
    <name evidence="1" type="ORF">JF887_03660</name>
</gene>
<dbReference type="EMBL" id="JAEKNN010000017">
    <property type="protein sequence ID" value="MBJ7608515.1"/>
    <property type="molecule type" value="Genomic_DNA"/>
</dbReference>
<evidence type="ECO:0000313" key="2">
    <source>
        <dbReference type="Proteomes" id="UP000614410"/>
    </source>
</evidence>
<sequence>MATLAEWVRAGERRVVVRFSDDEIAEGLTGDLDLDRPEFLLRVDSRSGNSREAIVPVASVKRIMLQNDPVGNPIPDDILRKVALHFWDGEVVTGLLREVPHRQRHGMVLELITPEADRAEVLALPYHALKAVFFLRTWDTRPPQLDKSDGRPQWTLPRREAPLIDLLSEIRGLRGLRHRGQISAVEYERRRGQVLNRI</sequence>
<evidence type="ECO:0000313" key="1">
    <source>
        <dbReference type="EMBL" id="MBJ7608515.1"/>
    </source>
</evidence>
<comment type="caution">
    <text evidence="1">The sequence shown here is derived from an EMBL/GenBank/DDBJ whole genome shotgun (WGS) entry which is preliminary data.</text>
</comment>
<reference evidence="1 2" key="1">
    <citation type="submission" date="2020-10" db="EMBL/GenBank/DDBJ databases">
        <title>Ca. Dormibacterota MAGs.</title>
        <authorList>
            <person name="Montgomery K."/>
        </authorList>
    </citation>
    <scope>NUCLEOTIDE SEQUENCE [LARGE SCALE GENOMIC DNA]</scope>
    <source>
        <strain evidence="1">Mitchell_Peninsula_5</strain>
    </source>
</reference>
<protein>
    <submittedName>
        <fullName evidence="1">Uncharacterized protein</fullName>
    </submittedName>
</protein>
<name>A0A934KM65_9BACT</name>
<organism evidence="1 2">
    <name type="scientific">Candidatus Amunia macphersoniae</name>
    <dbReference type="NCBI Taxonomy" id="3127014"/>
    <lineage>
        <taxon>Bacteria</taxon>
        <taxon>Bacillati</taxon>
        <taxon>Candidatus Dormiibacterota</taxon>
        <taxon>Candidatus Dormibacteria</taxon>
        <taxon>Candidatus Aeolococcales</taxon>
        <taxon>Candidatus Aeolococcaceae</taxon>
        <taxon>Candidatus Amunia</taxon>
    </lineage>
</organism>
<accession>A0A934KM65</accession>